<comment type="caution">
    <text evidence="2">The sequence shown here is derived from an EMBL/GenBank/DDBJ whole genome shotgun (WGS) entry which is preliminary data.</text>
</comment>
<reference evidence="2 3" key="1">
    <citation type="submission" date="2020-08" db="EMBL/GenBank/DDBJ databases">
        <title>Putative novel bacterial strains isolated from necrotic wheat leaf tissues caused by Xanthomonas translucens.</title>
        <authorList>
            <person name="Tambong J.T."/>
        </authorList>
    </citation>
    <scope>NUCLEOTIDE SEQUENCE [LARGE SCALE GENOMIC DNA]</scope>
    <source>
        <strain evidence="3">DOAB 1063</strain>
    </source>
</reference>
<dbReference type="EMBL" id="JACONT010000005">
    <property type="protein sequence ID" value="MBC3940778.1"/>
    <property type="molecule type" value="Genomic_DNA"/>
</dbReference>
<dbReference type="InterPro" id="IPR046748">
    <property type="entry name" value="HipA_2"/>
</dbReference>
<evidence type="ECO:0000259" key="1">
    <source>
        <dbReference type="Pfam" id="PF20613"/>
    </source>
</evidence>
<dbReference type="Pfam" id="PF20613">
    <property type="entry name" value="HipA_2"/>
    <property type="match status" value="1"/>
</dbReference>
<sequence length="185" mass="20232">MGLPIPDFVIAEIPAALIKVSTDAEVSHSLGVGTGFASHWQNACEPLTPTMRDRQSPEFLATLYAFDHWIANGDRSLGDEDGNPNLLYNLSDKKLVVFDHNLAFSKGYSAAELAVHAGRRSWQAIGKSGGFIPRLLGKMVTARLALNALVSDLPYEWVEDRPSFLVTAAAMLDRCDTPEFWAELG</sequence>
<protein>
    <recommendedName>
        <fullName evidence="1">HipA-like kinase domain-containing protein</fullName>
    </recommendedName>
</protein>
<proteinExistence type="predicted"/>
<organism evidence="2 3">
    <name type="scientific">Sphingomonas albertensis</name>
    <dbReference type="NCBI Taxonomy" id="2762591"/>
    <lineage>
        <taxon>Bacteria</taxon>
        <taxon>Pseudomonadati</taxon>
        <taxon>Pseudomonadota</taxon>
        <taxon>Alphaproteobacteria</taxon>
        <taxon>Sphingomonadales</taxon>
        <taxon>Sphingomonadaceae</taxon>
        <taxon>Sphingomonas</taxon>
    </lineage>
</organism>
<keyword evidence="3" id="KW-1185">Reference proteome</keyword>
<feature type="domain" description="HipA-like kinase" evidence="1">
    <location>
        <begin position="1"/>
        <end position="183"/>
    </location>
</feature>
<gene>
    <name evidence="2" type="ORF">H8S47_03640</name>
</gene>
<evidence type="ECO:0000313" key="3">
    <source>
        <dbReference type="Proteomes" id="UP000597613"/>
    </source>
</evidence>
<evidence type="ECO:0000313" key="2">
    <source>
        <dbReference type="EMBL" id="MBC3940778.1"/>
    </source>
</evidence>
<dbReference type="Proteomes" id="UP000597613">
    <property type="component" value="Unassembled WGS sequence"/>
</dbReference>
<accession>A0ABR7AJZ6</accession>
<name>A0ABR7AJZ6_9SPHN</name>